<reference evidence="3 4" key="1">
    <citation type="submission" date="2024-02" db="EMBL/GenBank/DDBJ databases">
        <title>Genome analysis and characterization of Microbaculum marinisediminis sp. nov., isolated from marine sediment.</title>
        <authorList>
            <person name="Du Z.-J."/>
            <person name="Ye Y.-Q."/>
            <person name="Zhang Z.-R."/>
            <person name="Yuan S.-M."/>
            <person name="Zhang X.-Y."/>
        </authorList>
    </citation>
    <scope>NUCLEOTIDE SEQUENCE [LARGE SCALE GENOMIC DNA]</scope>
    <source>
        <strain evidence="3 4">SDUM1044001</strain>
    </source>
</reference>
<evidence type="ECO:0000256" key="2">
    <source>
        <dbReference type="SAM" id="SignalP"/>
    </source>
</evidence>
<dbReference type="Proteomes" id="UP001378188">
    <property type="component" value="Unassembled WGS sequence"/>
</dbReference>
<dbReference type="InterPro" id="IPR005064">
    <property type="entry name" value="BUG"/>
</dbReference>
<evidence type="ECO:0000313" key="3">
    <source>
        <dbReference type="EMBL" id="MEJ8569917.1"/>
    </source>
</evidence>
<evidence type="ECO:0000256" key="1">
    <source>
        <dbReference type="ARBA" id="ARBA00006987"/>
    </source>
</evidence>
<dbReference type="CDD" id="cd07012">
    <property type="entry name" value="PBP2_Bug_TTT"/>
    <property type="match status" value="1"/>
</dbReference>
<dbReference type="AlphaFoldDB" id="A0AAW9RIB7"/>
<comment type="caution">
    <text evidence="3">The sequence shown here is derived from an EMBL/GenBank/DDBJ whole genome shotgun (WGS) entry which is preliminary data.</text>
</comment>
<dbReference type="EMBL" id="JAZHOF010000001">
    <property type="protein sequence ID" value="MEJ8569917.1"/>
    <property type="molecule type" value="Genomic_DNA"/>
</dbReference>
<dbReference type="Gene3D" id="3.40.190.150">
    <property type="entry name" value="Bordetella uptake gene, domain 1"/>
    <property type="match status" value="1"/>
</dbReference>
<gene>
    <name evidence="3" type="ORF">V3328_00425</name>
</gene>
<keyword evidence="2" id="KW-0732">Signal</keyword>
<feature type="signal peptide" evidence="2">
    <location>
        <begin position="1"/>
        <end position="30"/>
    </location>
</feature>
<dbReference type="PIRSF" id="PIRSF017082">
    <property type="entry name" value="YflP"/>
    <property type="match status" value="1"/>
</dbReference>
<dbReference type="RefSeq" id="WP_340327660.1">
    <property type="nucleotide sequence ID" value="NZ_JAZHOF010000001.1"/>
</dbReference>
<comment type="similarity">
    <text evidence="1">Belongs to the UPF0065 (bug) family.</text>
</comment>
<keyword evidence="4" id="KW-1185">Reference proteome</keyword>
<sequence length="327" mass="34272">MRVHKALTIAAAMAVLGTTGVVGGAGPALAEWPERPVTLIVPWSAGGGTDATARILAQLLEDEFDTPFAVVNRTGGGGVVGHVGIAQAKPDDYTFGVITTELSMYRWRGLADVSYEDVVPVAQYNSDAPGLLVRADSPYETAADLLEAIKSGKAMKASGANQGGLLHLAMVGMLESAGIDPTSVTWVPTQGGAQGLAELTSNGVDFVTNNVADAKSLIEAGEVRALATMAEERNAAYPDVPTLKEATGLDWTIANWRGIAAPKGVSDDVVQRLSEAVLQVCHGEEFADFMTKRGYTVACLGPDEFREQLARKQEQFGAALKAADLAE</sequence>
<accession>A0AAW9RIB7</accession>
<dbReference type="SUPFAM" id="SSF53850">
    <property type="entry name" value="Periplasmic binding protein-like II"/>
    <property type="match status" value="1"/>
</dbReference>
<protein>
    <submittedName>
        <fullName evidence="3">Tripartite tricarboxylate transporter substrate binding protein</fullName>
    </submittedName>
</protein>
<dbReference type="InterPro" id="IPR042100">
    <property type="entry name" value="Bug_dom1"/>
</dbReference>
<name>A0AAW9RIB7_9HYPH</name>
<dbReference type="PANTHER" id="PTHR42928:SF5">
    <property type="entry name" value="BLR1237 PROTEIN"/>
    <property type="match status" value="1"/>
</dbReference>
<dbReference type="Gene3D" id="3.40.190.10">
    <property type="entry name" value="Periplasmic binding protein-like II"/>
    <property type="match status" value="1"/>
</dbReference>
<dbReference type="PANTHER" id="PTHR42928">
    <property type="entry name" value="TRICARBOXYLATE-BINDING PROTEIN"/>
    <property type="match status" value="1"/>
</dbReference>
<organism evidence="3 4">
    <name type="scientific">Microbaculum marinum</name>
    <dbReference type="NCBI Taxonomy" id="1764581"/>
    <lineage>
        <taxon>Bacteria</taxon>
        <taxon>Pseudomonadati</taxon>
        <taxon>Pseudomonadota</taxon>
        <taxon>Alphaproteobacteria</taxon>
        <taxon>Hyphomicrobiales</taxon>
        <taxon>Tepidamorphaceae</taxon>
        <taxon>Microbaculum</taxon>
    </lineage>
</organism>
<dbReference type="Pfam" id="PF03401">
    <property type="entry name" value="TctC"/>
    <property type="match status" value="1"/>
</dbReference>
<evidence type="ECO:0000313" key="4">
    <source>
        <dbReference type="Proteomes" id="UP001378188"/>
    </source>
</evidence>
<feature type="chain" id="PRO_5043522015" evidence="2">
    <location>
        <begin position="31"/>
        <end position="327"/>
    </location>
</feature>
<proteinExistence type="inferred from homology"/>